<evidence type="ECO:0000313" key="3">
    <source>
        <dbReference type="Proteomes" id="UP000236333"/>
    </source>
</evidence>
<dbReference type="PANTHER" id="PTHR11215:SF1">
    <property type="entry name" value="MYG1 EXONUCLEASE"/>
    <property type="match status" value="1"/>
</dbReference>
<comment type="similarity">
    <text evidence="1">Belongs to the MYG1 family.</text>
</comment>
<dbReference type="OrthoDB" id="10265310at2759"/>
<protein>
    <submittedName>
        <fullName evidence="2">Uncharacterized protein</fullName>
    </submittedName>
</protein>
<comment type="caution">
    <text evidence="2">The sequence shown here is derived from an EMBL/GenBank/DDBJ whole genome shotgun (WGS) entry which is preliminary data.</text>
</comment>
<dbReference type="Proteomes" id="UP000236333">
    <property type="component" value="Unassembled WGS sequence"/>
</dbReference>
<dbReference type="PANTHER" id="PTHR11215">
    <property type="entry name" value="METAL DEPENDENT HYDROLASE - RELATED"/>
    <property type="match status" value="1"/>
</dbReference>
<name>A0A2J7ZTQ0_9CHLO</name>
<dbReference type="GO" id="GO:0005634">
    <property type="term" value="C:nucleus"/>
    <property type="evidence" value="ECO:0007669"/>
    <property type="project" value="TreeGrafter"/>
</dbReference>
<keyword evidence="3" id="KW-1185">Reference proteome</keyword>
<dbReference type="Pfam" id="PF03690">
    <property type="entry name" value="MYG1_exonuc"/>
    <property type="match status" value="1"/>
</dbReference>
<sequence length="189" mass="20662">MAATDGAAVINPARLSGSKRPMAPRIGTHSGTFHCDEALGCWLLKQTAQFRDADIVRTRDPELLKELDIIIDVGGVHPSGKIMLLKDYCPWKDHLYDLEKEGGFVGELLFCVYQDDRDKSYRVQAVSVGPGSFENRRSLPAAWRGVRDDSLAELAGIPGCVFVHAGGFIGGNKTEEGALEMAKRALEMD</sequence>
<reference evidence="2 3" key="1">
    <citation type="journal article" date="2017" name="Mol. Biol. Evol.">
        <title>The 4-celled Tetrabaena socialis nuclear genome reveals the essential components for genetic control of cell number at the origin of multicellularity in the volvocine lineage.</title>
        <authorList>
            <person name="Featherston J."/>
            <person name="Arakaki Y."/>
            <person name="Hanschen E.R."/>
            <person name="Ferris P.J."/>
            <person name="Michod R.E."/>
            <person name="Olson B.J.S.C."/>
            <person name="Nozaki H."/>
            <person name="Durand P.M."/>
        </authorList>
    </citation>
    <scope>NUCLEOTIDE SEQUENCE [LARGE SCALE GENOMIC DNA]</scope>
    <source>
        <strain evidence="2 3">NIES-571</strain>
    </source>
</reference>
<proteinExistence type="inferred from homology"/>
<dbReference type="GO" id="GO:0005737">
    <property type="term" value="C:cytoplasm"/>
    <property type="evidence" value="ECO:0007669"/>
    <property type="project" value="TreeGrafter"/>
</dbReference>
<evidence type="ECO:0000256" key="1">
    <source>
        <dbReference type="ARBA" id="ARBA00010105"/>
    </source>
</evidence>
<dbReference type="AlphaFoldDB" id="A0A2J7ZTQ0"/>
<gene>
    <name evidence="2" type="ORF">TSOC_010264</name>
</gene>
<evidence type="ECO:0000313" key="2">
    <source>
        <dbReference type="EMBL" id="PNH03653.1"/>
    </source>
</evidence>
<dbReference type="EMBL" id="PGGS01000479">
    <property type="protein sequence ID" value="PNH03653.1"/>
    <property type="molecule type" value="Genomic_DNA"/>
</dbReference>
<accession>A0A2J7ZTQ0</accession>
<organism evidence="2 3">
    <name type="scientific">Tetrabaena socialis</name>
    <dbReference type="NCBI Taxonomy" id="47790"/>
    <lineage>
        <taxon>Eukaryota</taxon>
        <taxon>Viridiplantae</taxon>
        <taxon>Chlorophyta</taxon>
        <taxon>core chlorophytes</taxon>
        <taxon>Chlorophyceae</taxon>
        <taxon>CS clade</taxon>
        <taxon>Chlamydomonadales</taxon>
        <taxon>Tetrabaenaceae</taxon>
        <taxon>Tetrabaena</taxon>
    </lineage>
</organism>
<dbReference type="InterPro" id="IPR003226">
    <property type="entry name" value="MYG1_exonuclease"/>
</dbReference>